<name>A0AAF0DGR0_9EURO</name>
<dbReference type="Proteomes" id="UP001219355">
    <property type="component" value="Chromosome 2"/>
</dbReference>
<accession>A0AAF0DGR0</accession>
<evidence type="ECO:0000313" key="1">
    <source>
        <dbReference type="EMBL" id="WEW57470.1"/>
    </source>
</evidence>
<sequence length="358" mass="40507">MAGRKQSFLEFILCSSDREPSRFFRSSRRRKSYPFLYSLFGTYPDTEKSAARRKVPLKPLTKILGRKTWSAKESLDNLAMGSRKLWGKARQRVFPRATVSKQFYLQEARVSSSSVNPIDDLISGIVSLAVTDVAAVGNSPSIELIEQPLETIVHPAKDNVEKSHITSRKPRKSILKPRRDDVFAQSELATTEADTIANTSLNLLVSFRQSTLKTRASTGSLHSRMRRNALSQHPLSPNQVQKTLAGILATVTNEYRPSNPGCHCLQGCTCRILERYFLNKFPEEIDPVVGQQKGKRAVKKNPSKTVRFDHAHVYPIEDIEDSDDEWALYTDFSWLDQLEKDLRRYGADFADCPRSVAD</sequence>
<dbReference type="EMBL" id="CP120628">
    <property type="protein sequence ID" value="WEW57470.1"/>
    <property type="molecule type" value="Genomic_DNA"/>
</dbReference>
<protein>
    <submittedName>
        <fullName evidence="1">Uncharacterized protein</fullName>
    </submittedName>
</protein>
<reference evidence="1" key="1">
    <citation type="submission" date="2023-03" db="EMBL/GenBank/DDBJ databases">
        <title>Emydomyces testavorans Genome Sequence.</title>
        <authorList>
            <person name="Hoyer L."/>
        </authorList>
    </citation>
    <scope>NUCLEOTIDE SEQUENCE</scope>
    <source>
        <strain evidence="1">16-2883</strain>
    </source>
</reference>
<gene>
    <name evidence="1" type="ORF">PRK78_002937</name>
</gene>
<proteinExistence type="predicted"/>
<keyword evidence="2" id="KW-1185">Reference proteome</keyword>
<dbReference type="AlphaFoldDB" id="A0AAF0DGR0"/>
<evidence type="ECO:0000313" key="2">
    <source>
        <dbReference type="Proteomes" id="UP001219355"/>
    </source>
</evidence>
<organism evidence="1 2">
    <name type="scientific">Emydomyces testavorans</name>
    <dbReference type="NCBI Taxonomy" id="2070801"/>
    <lineage>
        <taxon>Eukaryota</taxon>
        <taxon>Fungi</taxon>
        <taxon>Dikarya</taxon>
        <taxon>Ascomycota</taxon>
        <taxon>Pezizomycotina</taxon>
        <taxon>Eurotiomycetes</taxon>
        <taxon>Eurotiomycetidae</taxon>
        <taxon>Onygenales</taxon>
        <taxon>Nannizziopsiaceae</taxon>
        <taxon>Emydomyces</taxon>
    </lineage>
</organism>